<keyword evidence="6 14" id="KW-1133">Transmembrane helix</keyword>
<evidence type="ECO:0000256" key="10">
    <source>
        <dbReference type="ARBA" id="ARBA00023170"/>
    </source>
</evidence>
<sequence>MAGGDQNGTANVSYTDFLLLPFPGLQESRYLLAIPFFCLYFMIVAGNSILIHTVRTDHSLHSPMYVLIALLFAINLCGSTIILPKMLLSFLLGVSHISLTECLVQMFFIYFVLMLDCNVLLLMALDRYVAICHPLHYTDIMTKKLLLILTLVALARSLAVVGPVVILASQVRFCRSNTIGHFACEHMALMKLSCGDISRNKIVGLAARTITIIFDFCFLLGSYGCILQVSMQMSSGHTRHKAFHTCGTHLMVILTVYSCSLVSSLVFRLAKSASQDVHNLLSAIYLFLPWILNPIIYGMRTKEIQDSLWKLLRRKWAHLVPGKAVARSRTK</sequence>
<feature type="domain" description="G-protein coupled receptors family 1 profile" evidence="15">
    <location>
        <begin position="46"/>
        <end position="297"/>
    </location>
</feature>
<dbReference type="EMBL" id="OX395129">
    <property type="protein sequence ID" value="CAI5773811.1"/>
    <property type="molecule type" value="Genomic_DNA"/>
</dbReference>
<accession>A0AA35K8P5</accession>
<evidence type="ECO:0000256" key="8">
    <source>
        <dbReference type="ARBA" id="ARBA00023136"/>
    </source>
</evidence>
<dbReference type="InterPro" id="IPR050402">
    <property type="entry name" value="OR51/52/56-like"/>
</dbReference>
<name>A0AA35K8P5_9SAUR</name>
<evidence type="ECO:0000256" key="13">
    <source>
        <dbReference type="RuleBase" id="RU000688"/>
    </source>
</evidence>
<evidence type="ECO:0000256" key="4">
    <source>
        <dbReference type="ARBA" id="ARBA00022692"/>
    </source>
</evidence>
<keyword evidence="11" id="KW-0325">Glycoprotein</keyword>
<dbReference type="GO" id="GO:0004930">
    <property type="term" value="F:G protein-coupled receptor activity"/>
    <property type="evidence" value="ECO:0007669"/>
    <property type="project" value="UniProtKB-KW"/>
</dbReference>
<feature type="transmembrane region" description="Helical" evidence="14">
    <location>
        <begin position="30"/>
        <end position="52"/>
    </location>
</feature>
<dbReference type="PRINTS" id="PR00245">
    <property type="entry name" value="OLFACTORYR"/>
</dbReference>
<evidence type="ECO:0000256" key="12">
    <source>
        <dbReference type="ARBA" id="ARBA00023224"/>
    </source>
</evidence>
<evidence type="ECO:0000256" key="1">
    <source>
        <dbReference type="ARBA" id="ARBA00004651"/>
    </source>
</evidence>
<dbReference type="PRINTS" id="PR00237">
    <property type="entry name" value="GPCRRHODOPSN"/>
</dbReference>
<keyword evidence="3 14" id="KW-0716">Sensory transduction</keyword>
<dbReference type="Pfam" id="PF13853">
    <property type="entry name" value="7tm_4"/>
    <property type="match status" value="1"/>
</dbReference>
<evidence type="ECO:0000256" key="5">
    <source>
        <dbReference type="ARBA" id="ARBA00022725"/>
    </source>
</evidence>
<feature type="transmembrane region" description="Helical" evidence="14">
    <location>
        <begin position="64"/>
        <end position="83"/>
    </location>
</feature>
<dbReference type="PROSITE" id="PS00237">
    <property type="entry name" value="G_PROTEIN_RECEP_F1_1"/>
    <property type="match status" value="1"/>
</dbReference>
<protein>
    <recommendedName>
        <fullName evidence="14">Olfactory receptor</fullName>
    </recommendedName>
</protein>
<evidence type="ECO:0000256" key="9">
    <source>
        <dbReference type="ARBA" id="ARBA00023157"/>
    </source>
</evidence>
<dbReference type="InterPro" id="IPR000725">
    <property type="entry name" value="Olfact_rcpt"/>
</dbReference>
<feature type="transmembrane region" description="Helical" evidence="14">
    <location>
        <begin position="145"/>
        <end position="168"/>
    </location>
</feature>
<feature type="transmembrane region" description="Helical" evidence="14">
    <location>
        <begin position="205"/>
        <end position="229"/>
    </location>
</feature>
<dbReference type="GO" id="GO:0005886">
    <property type="term" value="C:plasma membrane"/>
    <property type="evidence" value="ECO:0007669"/>
    <property type="project" value="UniProtKB-SubCell"/>
</dbReference>
<dbReference type="Proteomes" id="UP001178461">
    <property type="component" value="Chromosome 4"/>
</dbReference>
<dbReference type="AlphaFoldDB" id="A0AA35K8P5"/>
<gene>
    <name evidence="16" type="ORF">PODLI_1B030422</name>
</gene>
<dbReference type="PANTHER" id="PTHR26450:SF422">
    <property type="entry name" value="OLFACTORY RECEPTOR"/>
    <property type="match status" value="1"/>
</dbReference>
<evidence type="ECO:0000259" key="15">
    <source>
        <dbReference type="PROSITE" id="PS50262"/>
    </source>
</evidence>
<keyword evidence="7 13" id="KW-0297">G-protein coupled receptor</keyword>
<evidence type="ECO:0000256" key="7">
    <source>
        <dbReference type="ARBA" id="ARBA00023040"/>
    </source>
</evidence>
<comment type="subcellular location">
    <subcellularLocation>
        <location evidence="1 14">Cell membrane</location>
        <topology evidence="1 14">Multi-pass membrane protein</topology>
    </subcellularLocation>
</comment>
<keyword evidence="8 14" id="KW-0472">Membrane</keyword>
<evidence type="ECO:0000256" key="14">
    <source>
        <dbReference type="RuleBase" id="RU363047"/>
    </source>
</evidence>
<dbReference type="SUPFAM" id="SSF81321">
    <property type="entry name" value="Family A G protein-coupled receptor-like"/>
    <property type="match status" value="1"/>
</dbReference>
<dbReference type="InterPro" id="IPR017452">
    <property type="entry name" value="GPCR_Rhodpsn_7TM"/>
</dbReference>
<dbReference type="PROSITE" id="PS50262">
    <property type="entry name" value="G_PROTEIN_RECEP_F1_2"/>
    <property type="match status" value="1"/>
</dbReference>
<keyword evidence="9" id="KW-1015">Disulfide bond</keyword>
<evidence type="ECO:0000256" key="6">
    <source>
        <dbReference type="ARBA" id="ARBA00022989"/>
    </source>
</evidence>
<evidence type="ECO:0000256" key="11">
    <source>
        <dbReference type="ARBA" id="ARBA00023180"/>
    </source>
</evidence>
<evidence type="ECO:0000313" key="17">
    <source>
        <dbReference type="Proteomes" id="UP001178461"/>
    </source>
</evidence>
<dbReference type="PANTHER" id="PTHR26450">
    <property type="entry name" value="OLFACTORY RECEPTOR 56B1-RELATED"/>
    <property type="match status" value="1"/>
</dbReference>
<evidence type="ECO:0000256" key="2">
    <source>
        <dbReference type="ARBA" id="ARBA00022475"/>
    </source>
</evidence>
<proteinExistence type="inferred from homology"/>
<feature type="transmembrane region" description="Helical" evidence="14">
    <location>
        <begin position="282"/>
        <end position="299"/>
    </location>
</feature>
<reference evidence="16" key="1">
    <citation type="submission" date="2022-12" db="EMBL/GenBank/DDBJ databases">
        <authorList>
            <person name="Alioto T."/>
            <person name="Alioto T."/>
            <person name="Gomez Garrido J."/>
        </authorList>
    </citation>
    <scope>NUCLEOTIDE SEQUENCE</scope>
</reference>
<dbReference type="InterPro" id="IPR000276">
    <property type="entry name" value="GPCR_Rhodpsn"/>
</dbReference>
<comment type="similarity">
    <text evidence="13">Belongs to the G-protein coupled receptor 1 family.</text>
</comment>
<keyword evidence="12 13" id="KW-0807">Transducer</keyword>
<feature type="transmembrane region" description="Helical" evidence="14">
    <location>
        <begin position="103"/>
        <end position="125"/>
    </location>
</feature>
<keyword evidence="10 13" id="KW-0675">Receptor</keyword>
<evidence type="ECO:0000256" key="3">
    <source>
        <dbReference type="ARBA" id="ARBA00022606"/>
    </source>
</evidence>
<organism evidence="16 17">
    <name type="scientific">Podarcis lilfordi</name>
    <name type="common">Lilford's wall lizard</name>
    <dbReference type="NCBI Taxonomy" id="74358"/>
    <lineage>
        <taxon>Eukaryota</taxon>
        <taxon>Metazoa</taxon>
        <taxon>Chordata</taxon>
        <taxon>Craniata</taxon>
        <taxon>Vertebrata</taxon>
        <taxon>Euteleostomi</taxon>
        <taxon>Lepidosauria</taxon>
        <taxon>Squamata</taxon>
        <taxon>Bifurcata</taxon>
        <taxon>Unidentata</taxon>
        <taxon>Episquamata</taxon>
        <taxon>Laterata</taxon>
        <taxon>Lacertibaenia</taxon>
        <taxon>Lacertidae</taxon>
        <taxon>Podarcis</taxon>
    </lineage>
</organism>
<keyword evidence="2 14" id="KW-1003">Cell membrane</keyword>
<dbReference type="GO" id="GO:0004984">
    <property type="term" value="F:olfactory receptor activity"/>
    <property type="evidence" value="ECO:0007669"/>
    <property type="project" value="InterPro"/>
</dbReference>
<feature type="transmembrane region" description="Helical" evidence="14">
    <location>
        <begin position="250"/>
        <end position="270"/>
    </location>
</feature>
<keyword evidence="4 13" id="KW-0812">Transmembrane</keyword>
<evidence type="ECO:0000313" key="16">
    <source>
        <dbReference type="EMBL" id="CAI5773811.1"/>
    </source>
</evidence>
<keyword evidence="17" id="KW-1185">Reference proteome</keyword>
<dbReference type="FunFam" id="1.20.1070.10:FF:000024">
    <property type="entry name" value="Olfactory receptor"/>
    <property type="match status" value="1"/>
</dbReference>
<keyword evidence="5 14" id="KW-0552">Olfaction</keyword>
<dbReference type="Gene3D" id="1.20.1070.10">
    <property type="entry name" value="Rhodopsin 7-helix transmembrane proteins"/>
    <property type="match status" value="1"/>
</dbReference>